<proteinExistence type="predicted"/>
<evidence type="ECO:0000313" key="1">
    <source>
        <dbReference type="EMBL" id="KAJ7612082.1"/>
    </source>
</evidence>
<evidence type="ECO:0000313" key="2">
    <source>
        <dbReference type="Proteomes" id="UP001221142"/>
    </source>
</evidence>
<dbReference type="Proteomes" id="UP001221142">
    <property type="component" value="Unassembled WGS sequence"/>
</dbReference>
<dbReference type="EMBL" id="JARKIF010000031">
    <property type="protein sequence ID" value="KAJ7612082.1"/>
    <property type="molecule type" value="Genomic_DNA"/>
</dbReference>
<organism evidence="1 2">
    <name type="scientific">Roridomyces roridus</name>
    <dbReference type="NCBI Taxonomy" id="1738132"/>
    <lineage>
        <taxon>Eukaryota</taxon>
        <taxon>Fungi</taxon>
        <taxon>Dikarya</taxon>
        <taxon>Basidiomycota</taxon>
        <taxon>Agaricomycotina</taxon>
        <taxon>Agaricomycetes</taxon>
        <taxon>Agaricomycetidae</taxon>
        <taxon>Agaricales</taxon>
        <taxon>Marasmiineae</taxon>
        <taxon>Mycenaceae</taxon>
        <taxon>Roridomyces</taxon>
    </lineage>
</organism>
<keyword evidence="2" id="KW-1185">Reference proteome</keyword>
<dbReference type="AlphaFoldDB" id="A0AAD7B778"/>
<name>A0AAD7B778_9AGAR</name>
<protein>
    <submittedName>
        <fullName evidence="1">Uncharacterized protein</fullName>
    </submittedName>
</protein>
<reference evidence="1" key="1">
    <citation type="submission" date="2023-03" db="EMBL/GenBank/DDBJ databases">
        <title>Massive genome expansion in bonnet fungi (Mycena s.s.) driven by repeated elements and novel gene families across ecological guilds.</title>
        <authorList>
            <consortium name="Lawrence Berkeley National Laboratory"/>
            <person name="Harder C.B."/>
            <person name="Miyauchi S."/>
            <person name="Viragh M."/>
            <person name="Kuo A."/>
            <person name="Thoen E."/>
            <person name="Andreopoulos B."/>
            <person name="Lu D."/>
            <person name="Skrede I."/>
            <person name="Drula E."/>
            <person name="Henrissat B."/>
            <person name="Morin E."/>
            <person name="Kohler A."/>
            <person name="Barry K."/>
            <person name="LaButti K."/>
            <person name="Morin E."/>
            <person name="Salamov A."/>
            <person name="Lipzen A."/>
            <person name="Mereny Z."/>
            <person name="Hegedus B."/>
            <person name="Baldrian P."/>
            <person name="Stursova M."/>
            <person name="Weitz H."/>
            <person name="Taylor A."/>
            <person name="Grigoriev I.V."/>
            <person name="Nagy L.G."/>
            <person name="Martin F."/>
            <person name="Kauserud H."/>
        </authorList>
    </citation>
    <scope>NUCLEOTIDE SEQUENCE</scope>
    <source>
        <strain evidence="1">9284</strain>
    </source>
</reference>
<accession>A0AAD7B778</accession>
<sequence>MCRFRNVQNYYIKCGHWETLPSIPCESIHCKFSPEHPSDCVPPQCTRTCNQYHLFPENYTPQIDGLCPACIGDRARRP</sequence>
<gene>
    <name evidence="1" type="ORF">FB45DRAFT_939826</name>
</gene>
<comment type="caution">
    <text evidence="1">The sequence shown here is derived from an EMBL/GenBank/DDBJ whole genome shotgun (WGS) entry which is preliminary data.</text>
</comment>